<proteinExistence type="predicted"/>
<dbReference type="Proteomes" id="UP000507470">
    <property type="component" value="Unassembled WGS sequence"/>
</dbReference>
<dbReference type="OrthoDB" id="10435925at2759"/>
<keyword evidence="2" id="KW-1185">Reference proteome</keyword>
<organism evidence="1 2">
    <name type="scientific">Mytilus coruscus</name>
    <name type="common">Sea mussel</name>
    <dbReference type="NCBI Taxonomy" id="42192"/>
    <lineage>
        <taxon>Eukaryota</taxon>
        <taxon>Metazoa</taxon>
        <taxon>Spiralia</taxon>
        <taxon>Lophotrochozoa</taxon>
        <taxon>Mollusca</taxon>
        <taxon>Bivalvia</taxon>
        <taxon>Autobranchia</taxon>
        <taxon>Pteriomorphia</taxon>
        <taxon>Mytilida</taxon>
        <taxon>Mytiloidea</taxon>
        <taxon>Mytilidae</taxon>
        <taxon>Mytilinae</taxon>
        <taxon>Mytilus</taxon>
    </lineage>
</organism>
<sequence>MDNAMKLFQLKKWSAHLKRRSYFKILNKDMLENIKTIQKDRETNVNSINIQKKQITSQMDSIQTQINQHLDKLKGNFMAELEHLCQSRNDSIQAIINCLICQEKEIKHCNTEIKKIKKYASDLQTFLCMKEIQSKVIDNEKRLKSMIENKNLEYFNIQLSIDDKVQDFLTSVMTFGSILIQETPSAKINMSSKKTRQAQISIPNRNLSINTISVNFKQKLDTECPTGCSMIHKGGFIFLDGFDP</sequence>
<reference evidence="1 2" key="1">
    <citation type="submission" date="2020-06" db="EMBL/GenBank/DDBJ databases">
        <authorList>
            <person name="Li R."/>
            <person name="Bekaert M."/>
        </authorList>
    </citation>
    <scope>NUCLEOTIDE SEQUENCE [LARGE SCALE GENOMIC DNA]</scope>
    <source>
        <strain evidence="2">wild</strain>
    </source>
</reference>
<evidence type="ECO:0000313" key="1">
    <source>
        <dbReference type="EMBL" id="CAC5399690.1"/>
    </source>
</evidence>
<protein>
    <submittedName>
        <fullName evidence="1">Uncharacterized protein</fullName>
    </submittedName>
</protein>
<gene>
    <name evidence="1" type="ORF">MCOR_33932</name>
</gene>
<accession>A0A6J8CXS8</accession>
<dbReference type="AlphaFoldDB" id="A0A6J8CXS8"/>
<name>A0A6J8CXS8_MYTCO</name>
<dbReference type="EMBL" id="CACVKT020006043">
    <property type="protein sequence ID" value="CAC5399690.1"/>
    <property type="molecule type" value="Genomic_DNA"/>
</dbReference>
<evidence type="ECO:0000313" key="2">
    <source>
        <dbReference type="Proteomes" id="UP000507470"/>
    </source>
</evidence>